<evidence type="ECO:0000256" key="4">
    <source>
        <dbReference type="ARBA" id="ARBA00022562"/>
    </source>
</evidence>
<organism evidence="18">
    <name type="scientific">Gammapapillomavirus 9</name>
    <dbReference type="NCBI Taxonomy" id="1175851"/>
    <lineage>
        <taxon>Viruses</taxon>
        <taxon>Monodnaviria</taxon>
        <taxon>Shotokuvirae</taxon>
        <taxon>Cossaviricota</taxon>
        <taxon>Papovaviricetes</taxon>
        <taxon>Zurhausenvirales</taxon>
        <taxon>Papillomaviridae</taxon>
        <taxon>Firstpapillomavirinae</taxon>
        <taxon>Gammapapillomavirus</taxon>
    </lineage>
</organism>
<evidence type="ECO:0000256" key="12">
    <source>
        <dbReference type="ARBA" id="ARBA00034617"/>
    </source>
</evidence>
<comment type="function">
    <text evidence="16">ATP-dependent DNA helicase required for initiation of viral DNA replication. It forms a complex with the viral E2 protein. The E1-E2 complex binds to the replication origin which contains binding sites for both proteins.</text>
</comment>
<dbReference type="Proteomes" id="UP000290798">
    <property type="component" value="Segment"/>
</dbReference>
<keyword evidence="4 15" id="KW-1048">Host nucleus</keyword>
<feature type="domain" description="SF3 helicase" evidence="17">
    <location>
        <begin position="404"/>
        <end position="554"/>
    </location>
</feature>
<evidence type="ECO:0000256" key="10">
    <source>
        <dbReference type="ARBA" id="ARBA00023125"/>
    </source>
</evidence>
<evidence type="ECO:0000256" key="6">
    <source>
        <dbReference type="ARBA" id="ARBA00022741"/>
    </source>
</evidence>
<dbReference type="Gene3D" id="3.40.1310.10">
    <property type="match status" value="1"/>
</dbReference>
<proteinExistence type="inferred from homology"/>
<dbReference type="InterPro" id="IPR001177">
    <property type="entry name" value="PPV_DNA_helicase_E1_C"/>
</dbReference>
<protein>
    <recommendedName>
        <fullName evidence="15 16">Replication protein E1</fullName>
        <ecNumber evidence="15 16">5.6.2.4</ecNumber>
    </recommendedName>
    <alternativeName>
        <fullName evidence="15">ATP-dependent helicase E1</fullName>
    </alternativeName>
    <alternativeName>
        <fullName evidence="15">DNA 3'-5' helicase E1</fullName>
    </alternativeName>
</protein>
<evidence type="ECO:0000256" key="5">
    <source>
        <dbReference type="ARBA" id="ARBA00022705"/>
    </source>
</evidence>
<feature type="short sequence motif" description="Nuclear export signal" evidence="15">
    <location>
        <begin position="95"/>
        <end position="104"/>
    </location>
</feature>
<sequence length="600" mass="68643">MGDPTTKGIITEMDESACFIDLEAECVDNTNSVDDLFEQSTVGSNISNLIDDDTVDQGNSLALYNFQITEESERAVAVLKRKYAKSPQGSSLADISPRLEAISISPQKERQSKRKLFEDSGLGEDEVENISPQVSKQQGENGGSAQSACAELLKANCKRSYILQKFESFYGVPYQELVRHFKSDKTCCDNWIVFVYAAANDVLEASKILLQQHCDCLQIILSDFSGLYLIQFKHAKSRETIIKLFCNLMSVTENQLIVDPPKCRSTAAALYFYKKSISNSSFVFNSLPAWVTNLTLVNHQTAAQPEHFELAQMVQWAYDNHLTEESQIAYGYALLADEDSNAAAFLNSNCQVKYVRDCSAMVKLYFRQEMREMTTSQWIWKCCKECEEEGDWKIIFNYLKYQQVNIISFLTMLRSFLKKIPKKNCLVIYGPPDTGKSYFSFSFISFLKGKVVSYMNRNSNFWLQPLIDAKFGLMDDATHACWRYIDENMRNVLDGNLMCIDAKHKAPQQIHLPPLIITSNVAVLEDISFKYLHSRLMCVEFPNKMPFDDNGEPLYKISNACWKSFFKKLSRQLDLEDDHHESDRLDKPFRCTTECNQRPN</sequence>
<keyword evidence="6 15" id="KW-0547">Nucleotide-binding</keyword>
<dbReference type="Pfam" id="PF00524">
    <property type="entry name" value="PPV_E1_N"/>
    <property type="match status" value="1"/>
</dbReference>
<dbReference type="SUPFAM" id="SSF52540">
    <property type="entry name" value="P-loop containing nucleoside triphosphate hydrolases"/>
    <property type="match status" value="1"/>
</dbReference>
<dbReference type="InterPro" id="IPR014000">
    <property type="entry name" value="PPV_DNA_helicase_E1_N"/>
</dbReference>
<keyword evidence="8 15" id="KW-0347">Helicase</keyword>
<dbReference type="Gene3D" id="1.10.10.510">
    <property type="entry name" value="Zinc finger, large T-antigen D1 domain"/>
    <property type="match status" value="1"/>
</dbReference>
<comment type="function">
    <text evidence="14 15">ATP-dependent DNA 3'-5' helicase required for initiation of viral DNA replication. It forms a complex with the viral E2 protein. The E1-E2 complex binds to the replication origin which contains binding sites for both proteins. During the initial step, a dimer of E1 interacts with a dimer of protein E2 leading to a complex that binds the viral origin of replication with high specificity. Then, a second dimer of E1 displaces the E2 dimer in an ATP-dependent manner to form the E1 tetramer. Following this, two E1 monomers are added to each half of the site, which results in the formation of two E1 trimers on the viral ori. Subsequently, two hexamers will be created. The double hexamer acts as a bi-directional helicase machinery and unwinds the viral DNA and then recruits the host DNA polymerase to start replication.</text>
</comment>
<comment type="catalytic activity">
    <reaction evidence="13 15 16">
        <text>ATP + H2O = ADP + phosphate + H(+)</text>
        <dbReference type="Rhea" id="RHEA:13065"/>
        <dbReference type="ChEBI" id="CHEBI:15377"/>
        <dbReference type="ChEBI" id="CHEBI:15378"/>
        <dbReference type="ChEBI" id="CHEBI:30616"/>
        <dbReference type="ChEBI" id="CHEBI:43474"/>
        <dbReference type="ChEBI" id="CHEBI:456216"/>
        <dbReference type="EC" id="5.6.2.4"/>
    </reaction>
</comment>
<comment type="subunit">
    <text evidence="15">Can form hexamers. Interacts with E2 protein; this interaction increases E1 DNA binding specificity. Interacts with host DNA polymerase subunit POLA2. Interacts with host single stranded DNA-binding protein RPA1. Interacts with host TOP1; this interaction stimulates the enzymatic activity of TOP1.</text>
</comment>
<evidence type="ECO:0000256" key="15">
    <source>
        <dbReference type="HAMAP-Rule" id="MF_04000"/>
    </source>
</evidence>
<evidence type="ECO:0000259" key="17">
    <source>
        <dbReference type="PROSITE" id="PS51206"/>
    </source>
</evidence>
<comment type="similarity">
    <text evidence="15 16">Belongs to the papillomaviridae E1 protein family.</text>
</comment>
<dbReference type="Pfam" id="PF00519">
    <property type="entry name" value="PPV_E1_C"/>
    <property type="match status" value="1"/>
</dbReference>
<keyword evidence="9 15" id="KW-0067">ATP-binding</keyword>
<dbReference type="SUPFAM" id="SSF55464">
    <property type="entry name" value="Origin of replication-binding domain, RBD-like"/>
    <property type="match status" value="1"/>
</dbReference>
<evidence type="ECO:0000256" key="11">
    <source>
        <dbReference type="ARBA" id="ARBA00023235"/>
    </source>
</evidence>
<dbReference type="Gene3D" id="3.40.50.300">
    <property type="entry name" value="P-loop containing nucleotide triphosphate hydrolases"/>
    <property type="match status" value="1"/>
</dbReference>
<dbReference type="GO" id="GO:0005524">
    <property type="term" value="F:ATP binding"/>
    <property type="evidence" value="ECO:0007669"/>
    <property type="project" value="UniProtKB-UniRule"/>
</dbReference>
<evidence type="ECO:0000256" key="3">
    <source>
        <dbReference type="ARBA" id="ARBA00022553"/>
    </source>
</evidence>
<evidence type="ECO:0000313" key="18">
    <source>
        <dbReference type="EMBL" id="ATQ38305.1"/>
    </source>
</evidence>
<dbReference type="InterPro" id="IPR016393">
    <property type="entry name" value="Rep_E1_papillomaV"/>
</dbReference>
<feature type="short sequence motif" description="Nuclear localization signal" evidence="15">
    <location>
        <begin position="80"/>
        <end position="82"/>
    </location>
</feature>
<name>A0A2D2ALG3_9PAPI</name>
<dbReference type="GO" id="GO:0006260">
    <property type="term" value="P:DNA replication"/>
    <property type="evidence" value="ECO:0007669"/>
    <property type="project" value="UniProtKB-UniRule"/>
</dbReference>
<feature type="modified residue" description="Phosphoserine; by host" evidence="15">
    <location>
        <position position="96"/>
    </location>
</feature>
<keyword evidence="3 15" id="KW-0597">Phosphoprotein</keyword>
<dbReference type="Pfam" id="PF20450">
    <property type="entry name" value="PPV_E1_DBD"/>
    <property type="match status" value="1"/>
</dbReference>
<evidence type="ECO:0000256" key="7">
    <source>
        <dbReference type="ARBA" id="ARBA00022801"/>
    </source>
</evidence>
<dbReference type="EC" id="5.6.2.4" evidence="15 16"/>
<dbReference type="InterPro" id="IPR014015">
    <property type="entry name" value="Helicase_SF3_DNA-vir"/>
</dbReference>
<evidence type="ECO:0000256" key="2">
    <source>
        <dbReference type="ARBA" id="ARBA00022518"/>
    </source>
</evidence>
<accession>A0A2D2ALG3</accession>
<dbReference type="EMBL" id="MF588709">
    <property type="protein sequence ID" value="ATQ38305.1"/>
    <property type="molecule type" value="Genomic_DNA"/>
</dbReference>
<comment type="catalytic activity">
    <reaction evidence="12 15">
        <text>Couples ATP hydrolysis with the unwinding of duplex DNA by translocating in the 3'-5' direction.</text>
        <dbReference type="EC" id="5.6.2.4"/>
    </reaction>
</comment>
<keyword evidence="11 15" id="KW-0413">Isomerase</keyword>
<evidence type="ECO:0000256" key="1">
    <source>
        <dbReference type="ARBA" id="ARBA00004147"/>
    </source>
</evidence>
<comment type="subcellular location">
    <subcellularLocation>
        <location evidence="1 15">Host nucleus</location>
    </subcellularLocation>
</comment>
<feature type="binding site" evidence="15">
    <location>
        <begin position="430"/>
        <end position="437"/>
    </location>
    <ligand>
        <name>ATP</name>
        <dbReference type="ChEBI" id="CHEBI:30616"/>
    </ligand>
</feature>
<dbReference type="InterPro" id="IPR046832">
    <property type="entry name" value="PPV_E1_DBD"/>
</dbReference>
<dbReference type="InterPro" id="IPR027417">
    <property type="entry name" value="P-loop_NTPase"/>
</dbReference>
<dbReference type="InterPro" id="IPR037102">
    <property type="entry name" value="Znf_lg_T-Ag_D1_dom_sf"/>
</dbReference>
<keyword evidence="5 15" id="KW-0235">DNA replication</keyword>
<comment type="caution">
    <text evidence="15">Lacks conserved residue(s) required for the propagation of feature annotation.</text>
</comment>
<dbReference type="GO" id="GO:0042025">
    <property type="term" value="C:host cell nucleus"/>
    <property type="evidence" value="ECO:0007669"/>
    <property type="project" value="UniProtKB-SubCell"/>
</dbReference>
<evidence type="ECO:0000256" key="14">
    <source>
        <dbReference type="ARBA" id="ARBA00093297"/>
    </source>
</evidence>
<dbReference type="GO" id="GO:0003677">
    <property type="term" value="F:DNA binding"/>
    <property type="evidence" value="ECO:0007669"/>
    <property type="project" value="UniProtKB-UniRule"/>
</dbReference>
<dbReference type="PIRSF" id="PIRSF003383">
    <property type="entry name" value="Rep_E1_papillomaV"/>
    <property type="match status" value="1"/>
</dbReference>
<dbReference type="GO" id="GO:0016887">
    <property type="term" value="F:ATP hydrolysis activity"/>
    <property type="evidence" value="ECO:0007669"/>
    <property type="project" value="RHEA"/>
</dbReference>
<dbReference type="PROSITE" id="PS51206">
    <property type="entry name" value="SF3_HELICASE_1"/>
    <property type="match status" value="1"/>
</dbReference>
<reference evidence="18" key="1">
    <citation type="journal article" date="2018" name="MSphere">
        <title>Metagenomic Discovery of 83 New Human Papillomavirus Types in Patients with Immunodeficiency.</title>
        <authorList>
            <person name="Pastrana D.V."/>
            <person name="Peretti A."/>
            <person name="Welch N.L."/>
            <person name="Borgogna C."/>
            <person name="Olivero C."/>
            <person name="Badolato R."/>
            <person name="Notarangelo L.D."/>
            <person name="Gariglio M."/>
            <person name="FitzGerald P.C."/>
            <person name="McIntosh C.E."/>
            <person name="Reeves J."/>
            <person name="Starrett G.J."/>
            <person name="Bliskovsky V."/>
            <person name="Velez D."/>
            <person name="Brownell I."/>
            <person name="Yarchoan R."/>
            <person name="Wyvill K.M."/>
            <person name="Uldrick T.S."/>
            <person name="Maldarelli F."/>
            <person name="Lisco A."/>
            <person name="Sereti I."/>
            <person name="Gonzalez C.M."/>
            <person name="Androphy E.J."/>
            <person name="McBride A.A."/>
            <person name="Van Doorslaer K."/>
            <person name="Garcia F."/>
            <person name="Dvoretzky I."/>
            <person name="Liu J.S."/>
            <person name="Han J."/>
            <person name="Murphy P.M."/>
            <person name="McDermott D.H."/>
            <person name="Buck C.B."/>
        </authorList>
    </citation>
    <scope>NUCLEOTIDE SEQUENCE</scope>
    <source>
        <strain evidence="18">Gamma09_w11C24</strain>
    </source>
</reference>
<comment type="PTM">
    <text evidence="15">Phosphorylated.</text>
</comment>
<dbReference type="GO" id="GO:0043138">
    <property type="term" value="F:3'-5' DNA helicase activity"/>
    <property type="evidence" value="ECO:0007669"/>
    <property type="project" value="UniProtKB-UniRule"/>
</dbReference>
<dbReference type="InterPro" id="IPR046935">
    <property type="entry name" value="PPV_E1_DBD_sf"/>
</dbReference>
<keyword evidence="7 15" id="KW-0378">Hydrolase</keyword>
<feature type="modified residue" description="Phosphoserine; by host" evidence="15">
    <location>
        <position position="90"/>
    </location>
</feature>
<dbReference type="HAMAP" id="MF_04000">
    <property type="entry name" value="PPV_E1"/>
    <property type="match status" value="1"/>
</dbReference>
<gene>
    <name evidence="15 18" type="primary">E1</name>
</gene>
<evidence type="ECO:0000256" key="9">
    <source>
        <dbReference type="ARBA" id="ARBA00022840"/>
    </source>
</evidence>
<feature type="modified residue" description="Phosphoserine; by host" evidence="15">
    <location>
        <position position="86"/>
    </location>
</feature>
<evidence type="ECO:0000256" key="16">
    <source>
        <dbReference type="PIRNR" id="PIRNR003383"/>
    </source>
</evidence>
<keyword evidence="10 15" id="KW-0238">DNA-binding</keyword>
<evidence type="ECO:0000256" key="8">
    <source>
        <dbReference type="ARBA" id="ARBA00022806"/>
    </source>
</evidence>
<keyword evidence="2 15" id="KW-0244">Early protein</keyword>
<evidence type="ECO:0000256" key="13">
    <source>
        <dbReference type="ARBA" id="ARBA00048988"/>
    </source>
</evidence>